<keyword evidence="2" id="KW-1185">Reference proteome</keyword>
<dbReference type="Proteomes" id="UP001620626">
    <property type="component" value="Unassembled WGS sequence"/>
</dbReference>
<name>A0ABD2IYG6_9BILA</name>
<evidence type="ECO:0000313" key="2">
    <source>
        <dbReference type="Proteomes" id="UP001620626"/>
    </source>
</evidence>
<protein>
    <submittedName>
        <fullName evidence="1">Uncharacterized protein</fullName>
    </submittedName>
</protein>
<comment type="caution">
    <text evidence="1">The sequence shown here is derived from an EMBL/GenBank/DDBJ whole genome shotgun (WGS) entry which is preliminary data.</text>
</comment>
<sequence>MRLFHAFNGDSPVNKQFLLFVIFLCFVATAAVGPTRRAIRNAPREATADEATPKCDLGDIELNSDEFVHTCDEEKFENANIYCKGKLLEARKSGLNAIRESWNISEMRFEN</sequence>
<evidence type="ECO:0000313" key="1">
    <source>
        <dbReference type="EMBL" id="KAL3084366.1"/>
    </source>
</evidence>
<proteinExistence type="predicted"/>
<dbReference type="AlphaFoldDB" id="A0ABD2IYG6"/>
<accession>A0ABD2IYG6</accession>
<dbReference type="EMBL" id="JBICBT010001082">
    <property type="protein sequence ID" value="KAL3084366.1"/>
    <property type="molecule type" value="Genomic_DNA"/>
</dbReference>
<organism evidence="1 2">
    <name type="scientific">Heterodera trifolii</name>
    <dbReference type="NCBI Taxonomy" id="157864"/>
    <lineage>
        <taxon>Eukaryota</taxon>
        <taxon>Metazoa</taxon>
        <taxon>Ecdysozoa</taxon>
        <taxon>Nematoda</taxon>
        <taxon>Chromadorea</taxon>
        <taxon>Rhabditida</taxon>
        <taxon>Tylenchina</taxon>
        <taxon>Tylenchomorpha</taxon>
        <taxon>Tylenchoidea</taxon>
        <taxon>Heteroderidae</taxon>
        <taxon>Heteroderinae</taxon>
        <taxon>Heterodera</taxon>
    </lineage>
</organism>
<gene>
    <name evidence="1" type="ORF">niasHT_035192</name>
</gene>
<reference evidence="1 2" key="1">
    <citation type="submission" date="2024-10" db="EMBL/GenBank/DDBJ databases">
        <authorList>
            <person name="Kim D."/>
        </authorList>
    </citation>
    <scope>NUCLEOTIDE SEQUENCE [LARGE SCALE GENOMIC DNA]</scope>
    <source>
        <strain evidence="1">BH-2024</strain>
    </source>
</reference>